<keyword evidence="6" id="KW-1185">Reference proteome</keyword>
<dbReference type="SMART" id="SM00300">
    <property type="entry name" value="ChSh"/>
    <property type="match status" value="1"/>
</dbReference>
<dbReference type="InterPro" id="IPR016197">
    <property type="entry name" value="Chromo-like_dom_sf"/>
</dbReference>
<evidence type="ECO:0000256" key="1">
    <source>
        <dbReference type="ARBA" id="ARBA00004123"/>
    </source>
</evidence>
<dbReference type="InterPro" id="IPR008251">
    <property type="entry name" value="Chromo_shadow_dom"/>
</dbReference>
<dbReference type="AlphaFoldDB" id="A0A0C9YBZ9"/>
<feature type="region of interest" description="Disordered" evidence="3">
    <location>
        <begin position="1"/>
        <end position="52"/>
    </location>
</feature>
<sequence>MAKVTEVSDSEESKAAVASTKQSPSNKVKEASVEVESEAENGEDNEEEQEEYEIEKIMDAKRGYFPGGRMGYLVKWKGYPDSENSWVDEADAENAGDLVKDFWQKRKVGRKSGDGKTESPTKRSRKSVAADDLSDAAATTTAPKKRGRKAVNKEDSDEDMEKDKPESASARVTKKARKNTTEKSADKPKRKAQSTASTRTASPIPVEGDEVAMSMAKYMNQDSWEDLVTTVDTVERVGEELFIYFSLSTGERVKENSTLCKTRFPQKLLNFYEGNLRWRTAEDA</sequence>
<gene>
    <name evidence="5" type="ORF">K443DRAFT_151720</name>
</gene>
<reference evidence="6" key="2">
    <citation type="submission" date="2015-01" db="EMBL/GenBank/DDBJ databases">
        <title>Evolutionary Origins and Diversification of the Mycorrhizal Mutualists.</title>
        <authorList>
            <consortium name="DOE Joint Genome Institute"/>
            <consortium name="Mycorrhizal Genomics Consortium"/>
            <person name="Kohler A."/>
            <person name="Kuo A."/>
            <person name="Nagy L.G."/>
            <person name="Floudas D."/>
            <person name="Copeland A."/>
            <person name="Barry K.W."/>
            <person name="Cichocki N."/>
            <person name="Veneault-Fourrey C."/>
            <person name="LaButti K."/>
            <person name="Lindquist E.A."/>
            <person name="Lipzen A."/>
            <person name="Lundell T."/>
            <person name="Morin E."/>
            <person name="Murat C."/>
            <person name="Riley R."/>
            <person name="Ohm R."/>
            <person name="Sun H."/>
            <person name="Tunlid A."/>
            <person name="Henrissat B."/>
            <person name="Grigoriev I.V."/>
            <person name="Hibbett D.S."/>
            <person name="Martin F."/>
        </authorList>
    </citation>
    <scope>NUCLEOTIDE SEQUENCE [LARGE SCALE GENOMIC DNA]</scope>
    <source>
        <strain evidence="6">LaAM-08-1</strain>
    </source>
</reference>
<dbReference type="PROSITE" id="PS50013">
    <property type="entry name" value="CHROMO_2"/>
    <property type="match status" value="1"/>
</dbReference>
<feature type="domain" description="Chromo" evidence="4">
    <location>
        <begin position="52"/>
        <end position="114"/>
    </location>
</feature>
<evidence type="ECO:0000256" key="2">
    <source>
        <dbReference type="ARBA" id="ARBA00023242"/>
    </source>
</evidence>
<reference evidence="5 6" key="1">
    <citation type="submission" date="2014-04" db="EMBL/GenBank/DDBJ databases">
        <authorList>
            <consortium name="DOE Joint Genome Institute"/>
            <person name="Kuo A."/>
            <person name="Kohler A."/>
            <person name="Nagy L.G."/>
            <person name="Floudas D."/>
            <person name="Copeland A."/>
            <person name="Barry K.W."/>
            <person name="Cichocki N."/>
            <person name="Veneault-Fourrey C."/>
            <person name="LaButti K."/>
            <person name="Lindquist E.A."/>
            <person name="Lipzen A."/>
            <person name="Lundell T."/>
            <person name="Morin E."/>
            <person name="Murat C."/>
            <person name="Sun H."/>
            <person name="Tunlid A."/>
            <person name="Henrissat B."/>
            <person name="Grigoriev I.V."/>
            <person name="Hibbett D.S."/>
            <person name="Martin F."/>
            <person name="Nordberg H.P."/>
            <person name="Cantor M.N."/>
            <person name="Hua S.X."/>
        </authorList>
    </citation>
    <scope>NUCLEOTIDE SEQUENCE [LARGE SCALE GENOMIC DNA]</scope>
    <source>
        <strain evidence="5 6">LaAM-08-1</strain>
    </source>
</reference>
<dbReference type="OrthoDB" id="433924at2759"/>
<proteinExistence type="predicted"/>
<dbReference type="Pfam" id="PF00385">
    <property type="entry name" value="Chromo"/>
    <property type="match status" value="1"/>
</dbReference>
<feature type="region of interest" description="Disordered" evidence="3">
    <location>
        <begin position="102"/>
        <end position="205"/>
    </location>
</feature>
<dbReference type="PANTHER" id="PTHR22812">
    <property type="entry name" value="CHROMOBOX PROTEIN"/>
    <property type="match status" value="1"/>
</dbReference>
<feature type="compositionally biased region" description="Basic and acidic residues" evidence="3">
    <location>
        <begin position="111"/>
        <end position="121"/>
    </location>
</feature>
<evidence type="ECO:0000256" key="3">
    <source>
        <dbReference type="SAM" id="MobiDB-lite"/>
    </source>
</evidence>
<dbReference type="InterPro" id="IPR023780">
    <property type="entry name" value="Chromo_domain"/>
</dbReference>
<dbReference type="HOGENOM" id="CLU_045874_5_0_1"/>
<feature type="compositionally biased region" description="Acidic residues" evidence="3">
    <location>
        <begin position="33"/>
        <end position="52"/>
    </location>
</feature>
<dbReference type="EMBL" id="KN838545">
    <property type="protein sequence ID" value="KIK07832.1"/>
    <property type="molecule type" value="Genomic_DNA"/>
</dbReference>
<organism evidence="5 6">
    <name type="scientific">Laccaria amethystina LaAM-08-1</name>
    <dbReference type="NCBI Taxonomy" id="1095629"/>
    <lineage>
        <taxon>Eukaryota</taxon>
        <taxon>Fungi</taxon>
        <taxon>Dikarya</taxon>
        <taxon>Basidiomycota</taxon>
        <taxon>Agaricomycotina</taxon>
        <taxon>Agaricomycetes</taxon>
        <taxon>Agaricomycetidae</taxon>
        <taxon>Agaricales</taxon>
        <taxon>Agaricineae</taxon>
        <taxon>Hydnangiaceae</taxon>
        <taxon>Laccaria</taxon>
    </lineage>
</organism>
<dbReference type="GO" id="GO:0005634">
    <property type="term" value="C:nucleus"/>
    <property type="evidence" value="ECO:0007669"/>
    <property type="project" value="UniProtKB-SubCell"/>
</dbReference>
<dbReference type="SUPFAM" id="SSF54160">
    <property type="entry name" value="Chromo domain-like"/>
    <property type="match status" value="2"/>
</dbReference>
<keyword evidence="2" id="KW-0539">Nucleus</keyword>
<dbReference type="InterPro" id="IPR051219">
    <property type="entry name" value="Heterochromatin_chromo-domain"/>
</dbReference>
<accession>A0A0C9YBZ9</accession>
<dbReference type="Proteomes" id="UP000054477">
    <property type="component" value="Unassembled WGS sequence"/>
</dbReference>
<dbReference type="Pfam" id="PF01393">
    <property type="entry name" value="Chromo_shadow"/>
    <property type="match status" value="1"/>
</dbReference>
<evidence type="ECO:0000313" key="5">
    <source>
        <dbReference type="EMBL" id="KIK07832.1"/>
    </source>
</evidence>
<comment type="subcellular location">
    <subcellularLocation>
        <location evidence="1">Nucleus</location>
    </subcellularLocation>
</comment>
<name>A0A0C9YBZ9_9AGAR</name>
<evidence type="ECO:0000259" key="4">
    <source>
        <dbReference type="PROSITE" id="PS50013"/>
    </source>
</evidence>
<protein>
    <recommendedName>
        <fullName evidence="4">Chromo domain-containing protein</fullName>
    </recommendedName>
</protein>
<dbReference type="Gene3D" id="2.40.50.40">
    <property type="match status" value="2"/>
</dbReference>
<dbReference type="STRING" id="1095629.A0A0C9YBZ9"/>
<dbReference type="GO" id="GO:0006338">
    <property type="term" value="P:chromatin remodeling"/>
    <property type="evidence" value="ECO:0007669"/>
    <property type="project" value="UniProtKB-ARBA"/>
</dbReference>
<dbReference type="InterPro" id="IPR000953">
    <property type="entry name" value="Chromo/chromo_shadow_dom"/>
</dbReference>
<evidence type="ECO:0000313" key="6">
    <source>
        <dbReference type="Proteomes" id="UP000054477"/>
    </source>
</evidence>
<dbReference type="SMART" id="SM00298">
    <property type="entry name" value="CHROMO"/>
    <property type="match status" value="1"/>
</dbReference>